<name>A0A7W0IDL0_9ACTN</name>
<reference evidence="1 2" key="1">
    <citation type="submission" date="2020-07" db="EMBL/GenBank/DDBJ databases">
        <title>Streptomyces isolated from Indian soil.</title>
        <authorList>
            <person name="Mandal S."/>
            <person name="Maiti P.K."/>
        </authorList>
    </citation>
    <scope>NUCLEOTIDE SEQUENCE [LARGE SCALE GENOMIC DNA]</scope>
    <source>
        <strain evidence="1 2">PSKA28</strain>
    </source>
</reference>
<organism evidence="1 2">
    <name type="scientific">Streptomyces himalayensis subsp. himalayensis</name>
    <dbReference type="NCBI Taxonomy" id="2756131"/>
    <lineage>
        <taxon>Bacteria</taxon>
        <taxon>Bacillati</taxon>
        <taxon>Actinomycetota</taxon>
        <taxon>Actinomycetes</taxon>
        <taxon>Kitasatosporales</taxon>
        <taxon>Streptomycetaceae</taxon>
        <taxon>Streptomyces</taxon>
        <taxon>Streptomyces himalayensis</taxon>
    </lineage>
</organism>
<gene>
    <name evidence="1" type="ORF">H1D24_38095</name>
</gene>
<dbReference type="RefSeq" id="WP_181662326.1">
    <property type="nucleotide sequence ID" value="NZ_JACEHE010000046.1"/>
</dbReference>
<dbReference type="Proteomes" id="UP000545761">
    <property type="component" value="Unassembled WGS sequence"/>
</dbReference>
<comment type="caution">
    <text evidence="1">The sequence shown here is derived from an EMBL/GenBank/DDBJ whole genome shotgun (WGS) entry which is preliminary data.</text>
</comment>
<dbReference type="EMBL" id="JACEHE010000046">
    <property type="protein sequence ID" value="MBA2951407.1"/>
    <property type="molecule type" value="Genomic_DNA"/>
</dbReference>
<protein>
    <submittedName>
        <fullName evidence="1">Uncharacterized protein</fullName>
    </submittedName>
</protein>
<evidence type="ECO:0000313" key="2">
    <source>
        <dbReference type="Proteomes" id="UP000545761"/>
    </source>
</evidence>
<dbReference type="AlphaFoldDB" id="A0A7W0IDL0"/>
<evidence type="ECO:0000313" key="1">
    <source>
        <dbReference type="EMBL" id="MBA2951407.1"/>
    </source>
</evidence>
<sequence length="53" mass="5820">MQDGISAEEAGAWLRKHLASAPERDELWYRRVLNIYGAPADSTEPLVPEAPAA</sequence>
<proteinExistence type="predicted"/>
<accession>A0A7W0IDL0</accession>